<organism evidence="7 8">
    <name type="scientific">Rhodobaculum claviforme</name>
    <dbReference type="NCBI Taxonomy" id="1549854"/>
    <lineage>
        <taxon>Bacteria</taxon>
        <taxon>Pseudomonadati</taxon>
        <taxon>Pseudomonadota</taxon>
        <taxon>Alphaproteobacteria</taxon>
        <taxon>Rhodobacterales</taxon>
        <taxon>Paracoccaceae</taxon>
        <taxon>Rhodobaculum</taxon>
    </lineage>
</organism>
<reference evidence="7" key="2">
    <citation type="journal article" date="2020" name="Microorganisms">
        <title>Osmotic Adaptation and Compatible Solute Biosynthesis of Phototrophic Bacteria as Revealed from Genome Analyses.</title>
        <authorList>
            <person name="Imhoff J.F."/>
            <person name="Rahn T."/>
            <person name="Kunzel S."/>
            <person name="Keller A."/>
            <person name="Neulinger S.C."/>
        </authorList>
    </citation>
    <scope>NUCLEOTIDE SEQUENCE</scope>
    <source>
        <strain evidence="7">LMG 28126</strain>
    </source>
</reference>
<keyword evidence="5" id="KW-0067">ATP-binding</keyword>
<dbReference type="PANTHER" id="PTHR43085">
    <property type="entry name" value="HEXOKINASE FAMILY MEMBER"/>
    <property type="match status" value="1"/>
</dbReference>
<proteinExistence type="inferred from homology"/>
<comment type="caution">
    <text evidence="7">The sequence shown here is derived from an EMBL/GenBank/DDBJ whole genome shotgun (WGS) entry which is preliminary data.</text>
</comment>
<dbReference type="Pfam" id="PF00294">
    <property type="entry name" value="PfkB"/>
    <property type="match status" value="1"/>
</dbReference>
<reference evidence="7" key="1">
    <citation type="submission" date="2017-05" db="EMBL/GenBank/DDBJ databases">
        <authorList>
            <person name="Imhoff J.F."/>
            <person name="Rahn T."/>
            <person name="Kuenzel S."/>
            <person name="Neulinger S.C."/>
        </authorList>
    </citation>
    <scope>NUCLEOTIDE SEQUENCE</scope>
    <source>
        <strain evidence="7">LMG 28126</strain>
    </source>
</reference>
<evidence type="ECO:0000259" key="6">
    <source>
        <dbReference type="Pfam" id="PF00294"/>
    </source>
</evidence>
<sequence length="136" mass="13643">MILCGGENLMDLLPEAPDPAATPDRALRFRAVPGGAPCNCARALARLGTAAGYLAPVSTDAFGAALAEGLERDGVVLAGGRSDLPTALAVVTLTEGGPVYAFHREGTADRDVTPAGLLEALPEDAAALCLSGMALA</sequence>
<dbReference type="InterPro" id="IPR011611">
    <property type="entry name" value="PfkB_dom"/>
</dbReference>
<evidence type="ECO:0000256" key="2">
    <source>
        <dbReference type="ARBA" id="ARBA00022679"/>
    </source>
</evidence>
<accession>A0A934TJ87</accession>
<dbReference type="AlphaFoldDB" id="A0A934TJ87"/>
<dbReference type="SUPFAM" id="SSF53613">
    <property type="entry name" value="Ribokinase-like"/>
    <property type="match status" value="1"/>
</dbReference>
<name>A0A934TJ87_9RHOB</name>
<evidence type="ECO:0000256" key="1">
    <source>
        <dbReference type="ARBA" id="ARBA00010688"/>
    </source>
</evidence>
<dbReference type="Proteomes" id="UP000706333">
    <property type="component" value="Unassembled WGS sequence"/>
</dbReference>
<keyword evidence="2" id="KW-0808">Transferase</keyword>
<dbReference type="InterPro" id="IPR029056">
    <property type="entry name" value="Ribokinase-like"/>
</dbReference>
<dbReference type="GO" id="GO:0005524">
    <property type="term" value="F:ATP binding"/>
    <property type="evidence" value="ECO:0007669"/>
    <property type="project" value="UniProtKB-KW"/>
</dbReference>
<keyword evidence="4" id="KW-0418">Kinase</keyword>
<dbReference type="GO" id="GO:0016301">
    <property type="term" value="F:kinase activity"/>
    <property type="evidence" value="ECO:0007669"/>
    <property type="project" value="UniProtKB-KW"/>
</dbReference>
<feature type="non-terminal residue" evidence="7">
    <location>
        <position position="136"/>
    </location>
</feature>
<evidence type="ECO:0000313" key="8">
    <source>
        <dbReference type="Proteomes" id="UP000706333"/>
    </source>
</evidence>
<evidence type="ECO:0000256" key="3">
    <source>
        <dbReference type="ARBA" id="ARBA00022741"/>
    </source>
</evidence>
<dbReference type="Gene3D" id="3.40.1190.20">
    <property type="match status" value="1"/>
</dbReference>
<protein>
    <recommendedName>
        <fullName evidence="6">Carbohydrate kinase PfkB domain-containing protein</fullName>
    </recommendedName>
</protein>
<dbReference type="EMBL" id="NHSD01000109">
    <property type="protein sequence ID" value="MBK5926217.1"/>
    <property type="molecule type" value="Genomic_DNA"/>
</dbReference>
<dbReference type="InterPro" id="IPR050306">
    <property type="entry name" value="PfkB_Carbo_kinase"/>
</dbReference>
<evidence type="ECO:0000313" key="7">
    <source>
        <dbReference type="EMBL" id="MBK5926217.1"/>
    </source>
</evidence>
<keyword evidence="8" id="KW-1185">Reference proteome</keyword>
<feature type="domain" description="Carbohydrate kinase PfkB" evidence="6">
    <location>
        <begin position="2"/>
        <end position="132"/>
    </location>
</feature>
<evidence type="ECO:0000256" key="4">
    <source>
        <dbReference type="ARBA" id="ARBA00022777"/>
    </source>
</evidence>
<dbReference type="PANTHER" id="PTHR43085:SF1">
    <property type="entry name" value="PSEUDOURIDINE KINASE-RELATED"/>
    <property type="match status" value="1"/>
</dbReference>
<gene>
    <name evidence="7" type="ORF">CCR87_02420</name>
</gene>
<keyword evidence="3" id="KW-0547">Nucleotide-binding</keyword>
<comment type="similarity">
    <text evidence="1">Belongs to the carbohydrate kinase PfkB family.</text>
</comment>
<evidence type="ECO:0000256" key="5">
    <source>
        <dbReference type="ARBA" id="ARBA00022840"/>
    </source>
</evidence>